<organism evidence="4 5">
    <name type="scientific">Tenebrio molitor</name>
    <name type="common">Yellow mealworm beetle</name>
    <dbReference type="NCBI Taxonomy" id="7067"/>
    <lineage>
        <taxon>Eukaryota</taxon>
        <taxon>Metazoa</taxon>
        <taxon>Ecdysozoa</taxon>
        <taxon>Arthropoda</taxon>
        <taxon>Hexapoda</taxon>
        <taxon>Insecta</taxon>
        <taxon>Pterygota</taxon>
        <taxon>Neoptera</taxon>
        <taxon>Endopterygota</taxon>
        <taxon>Coleoptera</taxon>
        <taxon>Polyphaga</taxon>
        <taxon>Cucujiformia</taxon>
        <taxon>Tenebrionidae</taxon>
        <taxon>Tenebrio</taxon>
    </lineage>
</organism>
<accession>A0A8J6LBI8</accession>
<sequence length="2618" mass="293788">MGQSEEKGTRDGKYKSGAVPEWRTRRWRQRWESIPIKKRGNLEAANLKEAMDAVTRIGGKIDTVIKGLYHPKTELVELVAKLNKWAAVFKTETLKTWMEAHKYKPVEKAMVDVDTQADIDRETETAKRKAGKRNIGCQTNFMARVNGNKENAGKRDTACQTNHKSRDGNLLDTLQQISRTGAEPIRKKVFRINHVGTDEDLWPIFQRLREETKEDEQLAIHHVQSMSVLRLKKMVEAIFHGAKTQVMIYSTKRRAEQESEGGIETRPKITVPEENNAGEAVRAVRSTKDGKLLITVDKEALQKLRQAISSTSTDPKVRETESEEKMETIHIRDFDALTQNEEVPRAVNSKIGTEPQNKTVKISELRPNRNNTQAATIIIKKEDVTKLMKDGYLKVGVVRCSLEKVTKQENARARTAQHCATHAGRVDTSIDRNEINGISPDEGNLTIRIIFQDEANQNPVVLQFEHHVTMEAAVLAFEIFFSENVNMPTPSSSNEDMQDRLAIADISFLPLQSCGKFGHRRSDCVHQSKSCNFCHKNGDITDIQAACRQKESTGKKSVGDTHKVPDAKSKRSSKVEKVRSDACSIHVRKCISLYVLDSVENEVLIGRDFTDTPDVVYYKVNFDLIFTTKERFRLVQLSDISHGSSLSDTELGCNFWPFDNYRSWMIDDADRDGETPDLVFLGRILAPERPLKKFREVGWRARHVTKTRFNISFGSNWGTRTVATSESGGPEREGSSRRDDRESSDVLRGVSVNLKTVRLFGAHRGGDTKGAWCASPTQSHFHSKWRPPRGRKVPAFGVGPGRDVTRDRGWTWSVLLGVSHVCDGPRKSGGVGVVLSRRRDVCARDISTRYILFVESDSGWKGVTGDVSVWCDRSETAAFAQGSVLRFSAIFEVRGALPSGRRRSLRITTDHEASSTSIREELVIWSDGTTGGSGTTVSGRPHLCRSGPLVTRNSDLSSCGYTAEKGRSSHSQVGTTPLVTVGFKRPRRQEVPLWDKSLAADKNHSPLSAWSAENDRWQHHPCDESPPGRQKSLDYPTTRSSGRFNPVLSSSPPPEGQHPPIENQPFFSTVLSRRGTLRLACFFLSFFPYVRRGSGVLSPATHAHLSSPFSFSGQHNTNTTQHPWEAHPAWDLNPADLAVVSEECRSSFHHPTVQIQYNSFSISTLRFHYLSACFNSNLVRLGVDAKEEPRLLRLFEEVTTDDEYEESASASESKSDDEEPYEESGDDFVPSSCESDDKIKNISLPINEDRGSDSEETSVVTNDNEWNKTRIDIENFRFDDNLASIKISVGETTTSYEIFTQLWDDTVMDTLVKSCNHYGKSLTEQSRPKTSNYITTGNSVAAITTADLEIKLKADKIICYNPYRMPLCEREKVKTTIDDLLKNGIIGESTSPFASPVFLVHKKDDGSRLFPLPRIDDQIDQQGRAKYFKTLEMAAGFHQIPVVENSIENTAFVTPDRHYKYFRVPFGLSNAPAVFQPAIGKALEKLKDHDALIYLDDICYPSPPNDTMGSNQLARIEILNKKNYDTWKMQMEALLIKNDAWSYVNGATVKPALVVGDADSEAAAQQWVRNGSKAKSDILEDIYQSKGPAKKATLLKQLALQRMEESGDVREHIDMFFDAVDKLQEMDVEINRDLCAIESRDHLPTPDVLRVKIIEESNARKTAAEELLKMRCSVTIKQIGERRTGRRLKTRRTVRTRNPVPRMTGNFKYRCYTCKEIGHKAADGKNKDFRASAKSAEDTFLNVSECHLTSSNNAFSEMKSESGKLNLANNGSTSITAQGKSMFTADVFDLRTNLLSVGKITKKGCDVIFKRDMSVATEVIQGYNSGVMTVSVTLKEQKDSFAFMVYTEERMQQAEGKLKFVLGSGATEHLINDLKAGIWATHVGKIEILTNLGHVGTLRKVLYAQEVPLNLLSVRRMQEAGISVIFSFTHNGEVIAKIGQKTIMTEPNGLSRDDGKRPDGMTLVPWIKGQRLVWDVTVVDTLADSYVLKSSEVSGFAAEMACKRKHSKYSSIISSNYVFKGLAFETLGPWCKEAIDFINVIGNRLIAESGDSKSKKFLFERISLAIQRGNAASIRGTFPDSAILSEIFPEDIVFHPSGKSHLSKLDRRYEGPLVVLKLLPKDRVQLKNLATNRKRVVAREMLRVRGDRGSVAWQLEPTGCPRYEYESDGRLVTAGNRDTVTRCVGNWVIAGSYRALTLAVAVFLCGDCGRAVHPKLHTGPLQVLPEHPTQPRNKLGRRIPRTLCSVAVDSVSIAHSPRLCGSGGRGKCVRSPRQVILCLWPQVVSLVEEQATTNRGMDSPYGHASGFQDEDPFASDDFGSFVDSLSDDQLLQVKMTNDDNELSELQERVDLVKSKMDALPIDVITDNSSLRLRGGDSDSEDSDVIPHSLKDLPHVTPSERFTSIESLRIESFQDWRTEFNLAIAHLKDEFKKLRSEDKRVYFTLKLSRDWLIRRRDDLRLRESAEKALTVPHDRAEYTESPTIKLSRMAERDFRPDVILGDHPLIPAITAFETLTPAAEMGEAVIRRRCEILKPFWPGSDLLIRRHQVRDGDEKYRSDSPSSSTTKIDEWLLKVDEWAILPNWSDPEICCFALPKLAECESQLDRVETIIKANIFTSP</sequence>
<feature type="compositionally biased region" description="Basic and acidic residues" evidence="1">
    <location>
        <begin position="729"/>
        <end position="745"/>
    </location>
</feature>
<feature type="domain" description="DUF4219" evidence="3">
    <location>
        <begin position="1519"/>
        <end position="1545"/>
    </location>
</feature>
<dbReference type="PANTHER" id="PTHR37984:SF5">
    <property type="entry name" value="PROTEIN NYNRIN-LIKE"/>
    <property type="match status" value="1"/>
</dbReference>
<dbReference type="Pfam" id="PF14223">
    <property type="entry name" value="Retrotran_gag_2"/>
    <property type="match status" value="1"/>
</dbReference>
<dbReference type="InterPro" id="IPR043128">
    <property type="entry name" value="Rev_trsase/Diguanyl_cyclase"/>
</dbReference>
<feature type="compositionally biased region" description="Polar residues" evidence="1">
    <location>
        <begin position="969"/>
        <end position="978"/>
    </location>
</feature>
<feature type="region of interest" description="Disordered" evidence="1">
    <location>
        <begin position="961"/>
        <end position="981"/>
    </location>
</feature>
<comment type="caution">
    <text evidence="4">The sequence shown here is derived from an EMBL/GenBank/DDBJ whole genome shotgun (WGS) entry which is preliminary data.</text>
</comment>
<dbReference type="InterPro" id="IPR043502">
    <property type="entry name" value="DNA/RNA_pol_sf"/>
</dbReference>
<evidence type="ECO:0000313" key="4">
    <source>
        <dbReference type="EMBL" id="KAH0813323.1"/>
    </source>
</evidence>
<evidence type="ECO:0000256" key="1">
    <source>
        <dbReference type="SAM" id="MobiDB-lite"/>
    </source>
</evidence>
<feature type="region of interest" description="Disordered" evidence="1">
    <location>
        <begin position="1013"/>
        <end position="1062"/>
    </location>
</feature>
<reference evidence="4" key="1">
    <citation type="journal article" date="2020" name="J Insects Food Feed">
        <title>The yellow mealworm (Tenebrio molitor) genome: a resource for the emerging insects as food and feed industry.</title>
        <authorList>
            <person name="Eriksson T."/>
            <person name="Andere A."/>
            <person name="Kelstrup H."/>
            <person name="Emery V."/>
            <person name="Picard C."/>
        </authorList>
    </citation>
    <scope>NUCLEOTIDE SEQUENCE</scope>
    <source>
        <strain evidence="4">Stoneville</strain>
        <tissue evidence="4">Whole head</tissue>
    </source>
</reference>
<dbReference type="InterPro" id="IPR000477">
    <property type="entry name" value="RT_dom"/>
</dbReference>
<feature type="compositionally biased region" description="Polar residues" evidence="1">
    <location>
        <begin position="1035"/>
        <end position="1050"/>
    </location>
</feature>
<dbReference type="GO" id="GO:0071897">
    <property type="term" value="P:DNA biosynthetic process"/>
    <property type="evidence" value="ECO:0007669"/>
    <property type="project" value="UniProtKB-ARBA"/>
</dbReference>
<dbReference type="Pfam" id="PF13961">
    <property type="entry name" value="DUF4219"/>
    <property type="match status" value="1"/>
</dbReference>
<dbReference type="Gene3D" id="3.30.70.270">
    <property type="match status" value="1"/>
</dbReference>
<dbReference type="InterPro" id="IPR025314">
    <property type="entry name" value="DUF4219"/>
</dbReference>
<dbReference type="InterPro" id="IPR050951">
    <property type="entry name" value="Retrovirus_Pol_polyprotein"/>
</dbReference>
<evidence type="ECO:0000313" key="5">
    <source>
        <dbReference type="Proteomes" id="UP000719412"/>
    </source>
</evidence>
<feature type="compositionally biased region" description="Acidic residues" evidence="1">
    <location>
        <begin position="1215"/>
        <end position="1226"/>
    </location>
</feature>
<feature type="compositionally biased region" description="Basic and acidic residues" evidence="1">
    <location>
        <begin position="1013"/>
        <end position="1023"/>
    </location>
</feature>
<evidence type="ECO:0008006" key="6">
    <source>
        <dbReference type="Google" id="ProtNLM"/>
    </source>
</evidence>
<feature type="region of interest" description="Disordered" evidence="1">
    <location>
        <begin position="929"/>
        <end position="949"/>
    </location>
</feature>
<feature type="region of interest" description="Disordered" evidence="1">
    <location>
        <begin position="720"/>
        <end position="745"/>
    </location>
</feature>
<evidence type="ECO:0000259" key="2">
    <source>
        <dbReference type="Pfam" id="PF00078"/>
    </source>
</evidence>
<protein>
    <recommendedName>
        <fullName evidence="6">Polyprotein</fullName>
    </recommendedName>
</protein>
<dbReference type="PANTHER" id="PTHR37984">
    <property type="entry name" value="PROTEIN CBG26694"/>
    <property type="match status" value="1"/>
</dbReference>
<feature type="region of interest" description="Disordered" evidence="1">
    <location>
        <begin position="1196"/>
        <end position="1261"/>
    </location>
</feature>
<dbReference type="Proteomes" id="UP000719412">
    <property type="component" value="Unassembled WGS sequence"/>
</dbReference>
<dbReference type="CDD" id="cd01647">
    <property type="entry name" value="RT_LTR"/>
    <property type="match status" value="1"/>
</dbReference>
<dbReference type="Gene3D" id="3.10.10.10">
    <property type="entry name" value="HIV Type 1 Reverse Transcriptase, subunit A, domain 1"/>
    <property type="match status" value="1"/>
</dbReference>
<feature type="domain" description="Reverse transcriptase" evidence="2">
    <location>
        <begin position="1411"/>
        <end position="1500"/>
    </location>
</feature>
<dbReference type="Pfam" id="PF00078">
    <property type="entry name" value="RVT_1"/>
    <property type="match status" value="1"/>
</dbReference>
<dbReference type="EMBL" id="JABDTM020025394">
    <property type="protein sequence ID" value="KAH0813323.1"/>
    <property type="molecule type" value="Genomic_DNA"/>
</dbReference>
<name>A0A8J6LBI8_TENMO</name>
<dbReference type="SUPFAM" id="SSF56672">
    <property type="entry name" value="DNA/RNA polymerases"/>
    <property type="match status" value="1"/>
</dbReference>
<keyword evidence="5" id="KW-1185">Reference proteome</keyword>
<evidence type="ECO:0000259" key="3">
    <source>
        <dbReference type="Pfam" id="PF13961"/>
    </source>
</evidence>
<gene>
    <name evidence="4" type="ORF">GEV33_009468</name>
</gene>
<feature type="region of interest" description="Disordered" evidence="1">
    <location>
        <begin position="554"/>
        <end position="575"/>
    </location>
</feature>
<proteinExistence type="predicted"/>
<reference evidence="4" key="2">
    <citation type="submission" date="2021-08" db="EMBL/GenBank/DDBJ databases">
        <authorList>
            <person name="Eriksson T."/>
        </authorList>
    </citation>
    <scope>NUCLEOTIDE SEQUENCE</scope>
    <source>
        <strain evidence="4">Stoneville</strain>
        <tissue evidence="4">Whole head</tissue>
    </source>
</reference>